<organism evidence="8 9">
    <name type="scientific">Vitrella brassicaformis (strain CCMP3155)</name>
    <dbReference type="NCBI Taxonomy" id="1169540"/>
    <lineage>
        <taxon>Eukaryota</taxon>
        <taxon>Sar</taxon>
        <taxon>Alveolata</taxon>
        <taxon>Colpodellida</taxon>
        <taxon>Vitrellaceae</taxon>
        <taxon>Vitrella</taxon>
    </lineage>
</organism>
<protein>
    <recommendedName>
        <fullName evidence="7">Tryptophan synthase beta chain-like PALP domain-containing protein</fullName>
    </recommendedName>
</protein>
<dbReference type="EMBL" id="CDMY01000561">
    <property type="protein sequence ID" value="CEM22856.1"/>
    <property type="molecule type" value="Genomic_DNA"/>
</dbReference>
<dbReference type="OrthoDB" id="10259545at2759"/>
<dbReference type="InterPro" id="IPR001216">
    <property type="entry name" value="P-phosphate_BS"/>
</dbReference>
<dbReference type="GO" id="GO:0006535">
    <property type="term" value="P:cysteine biosynthetic process from serine"/>
    <property type="evidence" value="ECO:0007669"/>
    <property type="project" value="InterPro"/>
</dbReference>
<evidence type="ECO:0000256" key="6">
    <source>
        <dbReference type="ARBA" id="ARBA00023192"/>
    </source>
</evidence>
<keyword evidence="9" id="KW-1185">Reference proteome</keyword>
<evidence type="ECO:0000256" key="2">
    <source>
        <dbReference type="ARBA" id="ARBA00007103"/>
    </source>
</evidence>
<accession>A0A0G4G4I6</accession>
<feature type="domain" description="Tryptophan synthase beta chain-like PALP" evidence="7">
    <location>
        <begin position="67"/>
        <end position="378"/>
    </location>
</feature>
<evidence type="ECO:0000256" key="1">
    <source>
        <dbReference type="ARBA" id="ARBA00001933"/>
    </source>
</evidence>
<gene>
    <name evidence="8" type="ORF">Vbra_638</name>
</gene>
<dbReference type="InterPro" id="IPR036052">
    <property type="entry name" value="TrpB-like_PALP_sf"/>
</dbReference>
<dbReference type="InterPro" id="IPR050214">
    <property type="entry name" value="Cys_Synth/Cystath_Beta-Synth"/>
</dbReference>
<comment type="cofactor">
    <cofactor evidence="1">
        <name>pyridoxal 5'-phosphate</name>
        <dbReference type="ChEBI" id="CHEBI:597326"/>
    </cofactor>
</comment>
<dbReference type="InterPro" id="IPR001926">
    <property type="entry name" value="TrpB-like_PALP"/>
</dbReference>
<name>A0A0G4G4I6_VITBC</name>
<dbReference type="AlphaFoldDB" id="A0A0G4G4I6"/>
<dbReference type="PhylomeDB" id="A0A0G4G4I6"/>
<dbReference type="PANTHER" id="PTHR10314">
    <property type="entry name" value="CYSTATHIONINE BETA-SYNTHASE"/>
    <property type="match status" value="1"/>
</dbReference>
<keyword evidence="6" id="KW-0198">Cysteine biosynthesis</keyword>
<reference evidence="8 9" key="1">
    <citation type="submission" date="2014-11" db="EMBL/GenBank/DDBJ databases">
        <authorList>
            <person name="Zhu J."/>
            <person name="Qi W."/>
            <person name="Song R."/>
        </authorList>
    </citation>
    <scope>NUCLEOTIDE SEQUENCE [LARGE SCALE GENOMIC DNA]</scope>
</reference>
<dbReference type="PROSITE" id="PS00901">
    <property type="entry name" value="CYS_SYNTHASE"/>
    <property type="match status" value="1"/>
</dbReference>
<proteinExistence type="inferred from homology"/>
<evidence type="ECO:0000256" key="5">
    <source>
        <dbReference type="ARBA" id="ARBA00022898"/>
    </source>
</evidence>
<dbReference type="CDD" id="cd01561">
    <property type="entry name" value="CBS_like"/>
    <property type="match status" value="1"/>
</dbReference>
<dbReference type="Gene3D" id="3.40.50.1100">
    <property type="match status" value="2"/>
</dbReference>
<dbReference type="Pfam" id="PF00291">
    <property type="entry name" value="PALP"/>
    <property type="match status" value="1"/>
</dbReference>
<comment type="similarity">
    <text evidence="2">Belongs to the cysteine synthase/cystathionine beta-synthase family.</text>
</comment>
<keyword evidence="3" id="KW-0028">Amino-acid biosynthesis</keyword>
<dbReference type="OMA" id="WMADYGF"/>
<dbReference type="VEuPathDB" id="CryptoDB:Vbra_638"/>
<keyword evidence="4" id="KW-0808">Transferase</keyword>
<sequence>MEISGDPAKHVWRLGAAGALLASAVFLVRPDGLRRVTSWIGLIRSWLRRLTGRGCLPDDIPGGFLGLIGNTPLIRIESLSRDLGCTVLAKCEFLNPGGSVKDRVAKSIIETAEREERLRQGGCVFEGTSGSTGISLALVCNAKKYQCCIFMPDDQAQEKTDTLRSLGARVAHCKNVSMADPSHYCRAAENAADDPALEGRGFFANQFENTANFLAHFSGTGEEILRQTNGKVDAFVSAAGTGGTIGGVGARLKAHNPDVKIILADPPGSALAGKASLGVLWTREDREGYRRRIIFDTIAEGIGLNRLTRNFELAVPFIDEAFRVTDEEAVAMSQYLLRQDGLFVGSSASCNCVGVVKAVMSGAIPRDSGAVLVTILCDSGMRHLSKFHNRAYLKSMDLLPPYLDCDDEHGTAACDAPRSVWDFVSLC</sequence>
<dbReference type="SUPFAM" id="SSF53686">
    <property type="entry name" value="Tryptophan synthase beta subunit-like PLP-dependent enzymes"/>
    <property type="match status" value="1"/>
</dbReference>
<keyword evidence="5" id="KW-0663">Pyridoxal phosphate</keyword>
<evidence type="ECO:0000259" key="7">
    <source>
        <dbReference type="Pfam" id="PF00291"/>
    </source>
</evidence>
<evidence type="ECO:0000256" key="4">
    <source>
        <dbReference type="ARBA" id="ARBA00022679"/>
    </source>
</evidence>
<evidence type="ECO:0000313" key="8">
    <source>
        <dbReference type="EMBL" id="CEM22856.1"/>
    </source>
</evidence>
<evidence type="ECO:0000256" key="3">
    <source>
        <dbReference type="ARBA" id="ARBA00022605"/>
    </source>
</evidence>
<dbReference type="Proteomes" id="UP000041254">
    <property type="component" value="Unassembled WGS sequence"/>
</dbReference>
<dbReference type="GO" id="GO:0016740">
    <property type="term" value="F:transferase activity"/>
    <property type="evidence" value="ECO:0007669"/>
    <property type="project" value="UniProtKB-KW"/>
</dbReference>
<evidence type="ECO:0000313" key="9">
    <source>
        <dbReference type="Proteomes" id="UP000041254"/>
    </source>
</evidence>
<dbReference type="FunFam" id="3.40.50.1100:FF:000016">
    <property type="entry name" value="Cysteine synthase A"/>
    <property type="match status" value="1"/>
</dbReference>
<dbReference type="InParanoid" id="A0A0G4G4I6"/>
<dbReference type="STRING" id="1169540.A0A0G4G4I6"/>